<keyword evidence="3" id="KW-0812">Transmembrane</keyword>
<dbReference type="PANTHER" id="PTHR43317">
    <property type="entry name" value="THERMOSPERMINE SYNTHASE ACAULIS5"/>
    <property type="match status" value="1"/>
</dbReference>
<dbReference type="STRING" id="146536.AQI70_21760"/>
<dbReference type="PANTHER" id="PTHR43317:SF1">
    <property type="entry name" value="THERMOSPERMINE SYNTHASE ACAULIS5"/>
    <property type="match status" value="1"/>
</dbReference>
<feature type="transmembrane region" description="Helical" evidence="3">
    <location>
        <begin position="156"/>
        <end position="179"/>
    </location>
</feature>
<sequence>MSPVTGSSSPPGAEGTPRNSGLGSRAAAVLVFGSSAAVLVVEIVALRLLAPYLGLTLETSTMVIGIALTAIAVGSWLGGRIADQVDPRRLIGPALGVSGAVVALTPAVLRTTAEWAPAVLLVIASLTILVPGALLSAVTPIVTKLRLTSLAETGTVVGRLSGVGTVGAIVGTVLTGFVLVSRLPVSGILIGLGTLLVAGSAVVEWRTRGWSGTPALTLVVIAGGLAAVVAPGGCDTETKYHCARVVADPDRGSGRTLVLDGLRHSYVDLDDPTFLEFEYVRAIASVVDSAFPEGEPLAAYHLGGGGLTFPRYLAATRPGTRSLVSEIDSGVVRINHDQLGLIPEAGIDVRAEDGRLGLRRLDAGSRDLVVGDAFGGVSVPWHLTTVEAMTDLRRVLDEDGLYVANLIDHGELAFARAEVATLGETFEHVALIGEPTDIGLGPTATPEGGNLVVLASNRPVDLRAVQEALDARQTGWKITTGDDLTSWTGDAQPLTDDYAPVDQLLQPYSPRSGQ</sequence>
<dbReference type="OrthoDB" id="8221452at2"/>
<organism evidence="4 5">
    <name type="scientific">Streptomyces curacoi</name>
    <dbReference type="NCBI Taxonomy" id="146536"/>
    <lineage>
        <taxon>Bacteria</taxon>
        <taxon>Bacillati</taxon>
        <taxon>Actinomycetota</taxon>
        <taxon>Actinomycetes</taxon>
        <taxon>Kitasatosporales</taxon>
        <taxon>Streptomycetaceae</taxon>
        <taxon>Streptomyces</taxon>
    </lineage>
</organism>
<keyword evidence="3" id="KW-1133">Transmembrane helix</keyword>
<feature type="transmembrane region" description="Helical" evidence="3">
    <location>
        <begin position="115"/>
        <end position="135"/>
    </location>
</feature>
<feature type="transmembrane region" description="Helical" evidence="3">
    <location>
        <begin position="185"/>
        <end position="203"/>
    </location>
</feature>
<dbReference type="SUPFAM" id="SSF53335">
    <property type="entry name" value="S-adenosyl-L-methionine-dependent methyltransferases"/>
    <property type="match status" value="1"/>
</dbReference>
<dbReference type="SUPFAM" id="SSF103473">
    <property type="entry name" value="MFS general substrate transporter"/>
    <property type="match status" value="1"/>
</dbReference>
<name>A0A124GZT9_9ACTN</name>
<feature type="transmembrane region" description="Helical" evidence="3">
    <location>
        <begin position="90"/>
        <end position="109"/>
    </location>
</feature>
<accession>A0A124GZT9</accession>
<dbReference type="AlphaFoldDB" id="A0A124GZT9"/>
<reference evidence="4 5" key="1">
    <citation type="submission" date="2015-10" db="EMBL/GenBank/DDBJ databases">
        <title>Draft genome sequence of Streptomyces curacoi DSM 40107, type strain for the species Streptomyces curacoi.</title>
        <authorList>
            <person name="Ruckert C."/>
            <person name="Winkler A."/>
            <person name="Kalinowski J."/>
            <person name="Kampfer P."/>
            <person name="Glaeser S."/>
        </authorList>
    </citation>
    <scope>NUCLEOTIDE SEQUENCE [LARGE SCALE GENOMIC DNA]</scope>
    <source>
        <strain evidence="4 5">DSM 40107</strain>
    </source>
</reference>
<keyword evidence="5" id="KW-1185">Reference proteome</keyword>
<feature type="transmembrane region" description="Helical" evidence="3">
    <location>
        <begin position="61"/>
        <end position="78"/>
    </location>
</feature>
<evidence type="ECO:0000256" key="3">
    <source>
        <dbReference type="SAM" id="Phobius"/>
    </source>
</evidence>
<gene>
    <name evidence="4" type="ORF">AQI70_21760</name>
</gene>
<dbReference type="EMBL" id="LMWJ01000015">
    <property type="protein sequence ID" value="KUM73398.1"/>
    <property type="molecule type" value="Genomic_DNA"/>
</dbReference>
<evidence type="ECO:0000256" key="1">
    <source>
        <dbReference type="ARBA" id="ARBA00023115"/>
    </source>
</evidence>
<feature type="transmembrane region" description="Helical" evidence="3">
    <location>
        <begin position="215"/>
        <end position="233"/>
    </location>
</feature>
<feature type="region of interest" description="Disordered" evidence="2">
    <location>
        <begin position="1"/>
        <end position="20"/>
    </location>
</feature>
<dbReference type="Gene3D" id="3.40.50.150">
    <property type="entry name" value="Vaccinia Virus protein VP39"/>
    <property type="match status" value="1"/>
</dbReference>
<protein>
    <submittedName>
        <fullName evidence="4">Spermidine synthase</fullName>
    </submittedName>
</protein>
<dbReference type="Gene3D" id="1.20.1250.20">
    <property type="entry name" value="MFS general substrate transporter like domains"/>
    <property type="match status" value="1"/>
</dbReference>
<evidence type="ECO:0000313" key="4">
    <source>
        <dbReference type="EMBL" id="KUM73398.1"/>
    </source>
</evidence>
<evidence type="ECO:0000313" key="5">
    <source>
        <dbReference type="Proteomes" id="UP000054024"/>
    </source>
</evidence>
<keyword evidence="3" id="KW-0472">Membrane</keyword>
<evidence type="ECO:0000256" key="2">
    <source>
        <dbReference type="SAM" id="MobiDB-lite"/>
    </source>
</evidence>
<dbReference type="Proteomes" id="UP000054024">
    <property type="component" value="Unassembled WGS sequence"/>
</dbReference>
<feature type="compositionally biased region" description="Polar residues" evidence="2">
    <location>
        <begin position="1"/>
        <end position="10"/>
    </location>
</feature>
<dbReference type="InterPro" id="IPR036259">
    <property type="entry name" value="MFS_trans_sf"/>
</dbReference>
<dbReference type="GO" id="GO:0006596">
    <property type="term" value="P:polyamine biosynthetic process"/>
    <property type="evidence" value="ECO:0007669"/>
    <property type="project" value="UniProtKB-KW"/>
</dbReference>
<feature type="transmembrane region" description="Helical" evidence="3">
    <location>
        <begin position="27"/>
        <end position="49"/>
    </location>
</feature>
<dbReference type="InterPro" id="IPR029063">
    <property type="entry name" value="SAM-dependent_MTases_sf"/>
</dbReference>
<comment type="caution">
    <text evidence="4">The sequence shown here is derived from an EMBL/GenBank/DDBJ whole genome shotgun (WGS) entry which is preliminary data.</text>
</comment>
<dbReference type="NCBIfam" id="NF037959">
    <property type="entry name" value="MFS_SpdSyn"/>
    <property type="match status" value="1"/>
</dbReference>
<keyword evidence="1" id="KW-0620">Polyamine biosynthesis</keyword>
<proteinExistence type="predicted"/>